<dbReference type="RefSeq" id="WP_081147860.1">
    <property type="nucleotide sequence ID" value="NZ_LVYD01000046.1"/>
</dbReference>
<organism evidence="4 5">
    <name type="scientific">Niastella vici</name>
    <dbReference type="NCBI Taxonomy" id="1703345"/>
    <lineage>
        <taxon>Bacteria</taxon>
        <taxon>Pseudomonadati</taxon>
        <taxon>Bacteroidota</taxon>
        <taxon>Chitinophagia</taxon>
        <taxon>Chitinophagales</taxon>
        <taxon>Chitinophagaceae</taxon>
        <taxon>Niastella</taxon>
    </lineage>
</organism>
<keyword evidence="5" id="KW-1185">Reference proteome</keyword>
<evidence type="ECO:0000256" key="2">
    <source>
        <dbReference type="SAM" id="SignalP"/>
    </source>
</evidence>
<feature type="domain" description="RlpA-like protein double-psi beta-barrel" evidence="3">
    <location>
        <begin position="40"/>
        <end position="127"/>
    </location>
</feature>
<evidence type="ECO:0000259" key="3">
    <source>
        <dbReference type="Pfam" id="PF03330"/>
    </source>
</evidence>
<evidence type="ECO:0000256" key="1">
    <source>
        <dbReference type="RuleBase" id="RU003495"/>
    </source>
</evidence>
<evidence type="ECO:0000313" key="4">
    <source>
        <dbReference type="EMBL" id="OQP63138.1"/>
    </source>
</evidence>
<feature type="signal peptide" evidence="2">
    <location>
        <begin position="1"/>
        <end position="19"/>
    </location>
</feature>
<protein>
    <recommendedName>
        <fullName evidence="3">RlpA-like protein double-psi beta-barrel domain-containing protein</fullName>
    </recommendedName>
</protein>
<sequence length="144" mass="16098">MKNLLVLTVLMGVFLASKAQINIDSIALNKKRNVPVTQFGVASFYADKFEGQRTCTDEIFTQKRLTAACNTLPLNCWIKVTNLRNKKSVMVWINDRMHPSNPRLIDMSKSAAVALGYTGHGLTRVKITYLGKKKPDEALLADNK</sequence>
<dbReference type="STRING" id="1703345.A3860_24915"/>
<gene>
    <name evidence="4" type="ORF">A3860_24915</name>
</gene>
<dbReference type="PANTHER" id="PTHR34183:SF8">
    <property type="entry name" value="ENDOLYTIC PEPTIDOGLYCAN TRANSGLYCOSYLASE RLPA-RELATED"/>
    <property type="match status" value="1"/>
</dbReference>
<comment type="caution">
    <text evidence="4">The sequence shown here is derived from an EMBL/GenBank/DDBJ whole genome shotgun (WGS) entry which is preliminary data.</text>
</comment>
<comment type="similarity">
    <text evidence="1">Belongs to the RlpA family.</text>
</comment>
<dbReference type="Pfam" id="PF03330">
    <property type="entry name" value="DPBB_1"/>
    <property type="match status" value="1"/>
</dbReference>
<dbReference type="InterPro" id="IPR009009">
    <property type="entry name" value="RlpA-like_DPBB"/>
</dbReference>
<dbReference type="Gene3D" id="2.40.40.10">
    <property type="entry name" value="RlpA-like domain"/>
    <property type="match status" value="1"/>
</dbReference>
<proteinExistence type="inferred from homology"/>
<dbReference type="InterPro" id="IPR036908">
    <property type="entry name" value="RlpA-like_sf"/>
</dbReference>
<dbReference type="OrthoDB" id="9779128at2"/>
<feature type="chain" id="PRO_5013342972" description="RlpA-like protein double-psi beta-barrel domain-containing protein" evidence="2">
    <location>
        <begin position="20"/>
        <end position="144"/>
    </location>
</feature>
<dbReference type="EMBL" id="LVYD01000046">
    <property type="protein sequence ID" value="OQP63138.1"/>
    <property type="molecule type" value="Genomic_DNA"/>
</dbReference>
<dbReference type="AlphaFoldDB" id="A0A1V9FXY5"/>
<evidence type="ECO:0000313" key="5">
    <source>
        <dbReference type="Proteomes" id="UP000192796"/>
    </source>
</evidence>
<dbReference type="SUPFAM" id="SSF50685">
    <property type="entry name" value="Barwin-like endoglucanases"/>
    <property type="match status" value="1"/>
</dbReference>
<reference evidence="4 5" key="1">
    <citation type="submission" date="2016-03" db="EMBL/GenBank/DDBJ databases">
        <title>Niastella vici sp. nov., isolated from farmland soil.</title>
        <authorList>
            <person name="Chen L."/>
            <person name="Wang D."/>
            <person name="Yang S."/>
            <person name="Wang G."/>
        </authorList>
    </citation>
    <scope>NUCLEOTIDE SEQUENCE [LARGE SCALE GENOMIC DNA]</scope>
    <source>
        <strain evidence="4 5">DJ57</strain>
    </source>
</reference>
<dbReference type="Proteomes" id="UP000192796">
    <property type="component" value="Unassembled WGS sequence"/>
</dbReference>
<dbReference type="CDD" id="cd22268">
    <property type="entry name" value="DPBB_RlpA-like"/>
    <property type="match status" value="1"/>
</dbReference>
<dbReference type="PANTHER" id="PTHR34183">
    <property type="entry name" value="ENDOLYTIC PEPTIDOGLYCAN TRANSGLYCOSYLASE RLPA"/>
    <property type="match status" value="1"/>
</dbReference>
<dbReference type="InterPro" id="IPR012997">
    <property type="entry name" value="RplA"/>
</dbReference>
<keyword evidence="2" id="KW-0732">Signal</keyword>
<name>A0A1V9FXY5_9BACT</name>
<accession>A0A1V9FXY5</accession>
<dbReference type="NCBIfam" id="TIGR00413">
    <property type="entry name" value="rlpA"/>
    <property type="match status" value="1"/>
</dbReference>